<dbReference type="Proteomes" id="UP000603602">
    <property type="component" value="Unassembled WGS sequence"/>
</dbReference>
<sequence>MSVDAARADAAALSAWCADLLMLGRPLGRWSAMLALFALVGLFVDAAGRPWLSGSLVAALAAQGYGLRVRVDEAVFRRWGQAWVLAGVADPLRDMGAFDRARGFRGAARSLEQRCAGARRLLWRQGALVLLQTACVATAAILEAR</sequence>
<keyword evidence="2" id="KW-1185">Reference proteome</keyword>
<name>A0ABR9BBQ1_9RHOO</name>
<evidence type="ECO:0000313" key="2">
    <source>
        <dbReference type="Proteomes" id="UP000603602"/>
    </source>
</evidence>
<comment type="caution">
    <text evidence="1">The sequence shown here is derived from an EMBL/GenBank/DDBJ whole genome shotgun (WGS) entry which is preliminary data.</text>
</comment>
<reference evidence="2" key="1">
    <citation type="submission" date="2023-07" db="EMBL/GenBank/DDBJ databases">
        <title>Thauera sp. CAU 1555 isolated from sand of Yaerae Beach.</title>
        <authorList>
            <person name="Kim W."/>
        </authorList>
    </citation>
    <scope>NUCLEOTIDE SEQUENCE [LARGE SCALE GENOMIC DNA]</scope>
    <source>
        <strain evidence="2">CAU 1555</strain>
    </source>
</reference>
<organism evidence="1 2">
    <name type="scientific">Thauera sedimentorum</name>
    <dbReference type="NCBI Taxonomy" id="2767595"/>
    <lineage>
        <taxon>Bacteria</taxon>
        <taxon>Pseudomonadati</taxon>
        <taxon>Pseudomonadota</taxon>
        <taxon>Betaproteobacteria</taxon>
        <taxon>Rhodocyclales</taxon>
        <taxon>Zoogloeaceae</taxon>
        <taxon>Thauera</taxon>
    </lineage>
</organism>
<protein>
    <submittedName>
        <fullName evidence="1">Uncharacterized protein</fullName>
    </submittedName>
</protein>
<dbReference type="RefSeq" id="WP_187717629.1">
    <property type="nucleotide sequence ID" value="NZ_JACTAH010000001.1"/>
</dbReference>
<dbReference type="EMBL" id="JACYTO010000001">
    <property type="protein sequence ID" value="MBD8502882.1"/>
    <property type="molecule type" value="Genomic_DNA"/>
</dbReference>
<proteinExistence type="predicted"/>
<accession>A0ABR9BBQ1</accession>
<gene>
    <name evidence="1" type="ORF">IFO67_08310</name>
</gene>
<evidence type="ECO:0000313" key="1">
    <source>
        <dbReference type="EMBL" id="MBD8502882.1"/>
    </source>
</evidence>